<evidence type="ECO:0000259" key="7">
    <source>
        <dbReference type="Pfam" id="PF13874"/>
    </source>
</evidence>
<evidence type="ECO:0000313" key="8">
    <source>
        <dbReference type="EMBL" id="CAG87950.2"/>
    </source>
</evidence>
<dbReference type="GO" id="GO:0036228">
    <property type="term" value="P:protein localization to nuclear inner membrane"/>
    <property type="evidence" value="ECO:0007669"/>
    <property type="project" value="EnsemblFungi"/>
</dbReference>
<keyword evidence="4" id="KW-0906">Nuclear pore complex</keyword>
<keyword evidence="3" id="KW-0813">Transport</keyword>
<name>Q6BQ06_DEBHA</name>
<gene>
    <name evidence="8" type="ordered locus">DEHA2E09328g</name>
</gene>
<evidence type="ECO:0000256" key="1">
    <source>
        <dbReference type="ARBA" id="ARBA00004567"/>
    </source>
</evidence>
<keyword evidence="4" id="KW-0653">Protein transport</keyword>
<dbReference type="GO" id="GO:0044613">
    <property type="term" value="C:nuclear pore central transport channel"/>
    <property type="evidence" value="ECO:0007669"/>
    <property type="project" value="EnsemblFungi"/>
</dbReference>
<keyword evidence="5" id="KW-0539">Nucleus</keyword>
<dbReference type="Pfam" id="PF13874">
    <property type="entry name" value="Nup54"/>
    <property type="match status" value="1"/>
</dbReference>
<dbReference type="eggNOG" id="KOG3091">
    <property type="taxonomic scope" value="Eukaryota"/>
</dbReference>
<feature type="compositionally biased region" description="Low complexity" evidence="6">
    <location>
        <begin position="293"/>
        <end position="331"/>
    </location>
</feature>
<evidence type="ECO:0000256" key="6">
    <source>
        <dbReference type="SAM" id="MobiDB-lite"/>
    </source>
</evidence>
<evidence type="ECO:0000256" key="4">
    <source>
        <dbReference type="ARBA" id="ARBA00023132"/>
    </source>
</evidence>
<dbReference type="GO" id="GO:0042802">
    <property type="term" value="F:identical protein binding"/>
    <property type="evidence" value="ECO:0007669"/>
    <property type="project" value="EnsemblFungi"/>
</dbReference>
<dbReference type="GO" id="GO:0017056">
    <property type="term" value="F:structural constituent of nuclear pore"/>
    <property type="evidence" value="ECO:0007669"/>
    <property type="project" value="EnsemblFungi"/>
</dbReference>
<feature type="region of interest" description="Disordered" evidence="6">
    <location>
        <begin position="171"/>
        <end position="196"/>
    </location>
</feature>
<dbReference type="InterPro" id="IPR025712">
    <property type="entry name" value="Nup54_alpha-helical_dom"/>
</dbReference>
<dbReference type="GeneID" id="2902376"/>
<feature type="region of interest" description="Disordered" evidence="6">
    <location>
        <begin position="231"/>
        <end position="331"/>
    </location>
</feature>
<dbReference type="EMBL" id="CR382137">
    <property type="protein sequence ID" value="CAG87950.2"/>
    <property type="molecule type" value="Genomic_DNA"/>
</dbReference>
<evidence type="ECO:0000256" key="5">
    <source>
        <dbReference type="ARBA" id="ARBA00023242"/>
    </source>
</evidence>
<feature type="domain" description="Nucleoporin Nup54 alpha-helical" evidence="7">
    <location>
        <begin position="383"/>
        <end position="521"/>
    </location>
</feature>
<evidence type="ECO:0000313" key="9">
    <source>
        <dbReference type="Proteomes" id="UP000000599"/>
    </source>
</evidence>
<dbReference type="STRING" id="284592.Q6BQ06"/>
<feature type="compositionally biased region" description="Polar residues" evidence="6">
    <location>
        <begin position="63"/>
        <end position="78"/>
    </location>
</feature>
<feature type="region of interest" description="Disordered" evidence="6">
    <location>
        <begin position="30"/>
        <end position="123"/>
    </location>
</feature>
<dbReference type="InterPro" id="IPR024864">
    <property type="entry name" value="Nup54/Nup57/Nup44"/>
</dbReference>
<feature type="compositionally biased region" description="Polar residues" evidence="6">
    <location>
        <begin position="85"/>
        <end position="99"/>
    </location>
</feature>
<dbReference type="GO" id="GO:0006607">
    <property type="term" value="P:NLS-bearing protein import into nucleus"/>
    <property type="evidence" value="ECO:0007669"/>
    <property type="project" value="EnsemblFungi"/>
</dbReference>
<evidence type="ECO:0000256" key="2">
    <source>
        <dbReference type="ARBA" id="ARBA00004620"/>
    </source>
</evidence>
<comment type="subcellular location">
    <subcellularLocation>
        <location evidence="2">Nucleus membrane</location>
        <topology evidence="2">Peripheral membrane protein</topology>
        <orientation evidence="2">Nucleoplasmic side</orientation>
    </subcellularLocation>
    <subcellularLocation>
        <location evidence="1">Nucleus</location>
        <location evidence="1">Nuclear pore complex</location>
    </subcellularLocation>
</comment>
<dbReference type="InParanoid" id="Q6BQ06"/>
<dbReference type="InterPro" id="IPR025574">
    <property type="entry name" value="Nucleoporin_FG_rpt"/>
</dbReference>
<dbReference type="OMA" id="NVMKRDT"/>
<feature type="compositionally biased region" description="Polar residues" evidence="6">
    <location>
        <begin position="106"/>
        <end position="116"/>
    </location>
</feature>
<keyword evidence="4" id="KW-0509">mRNA transport</keyword>
<dbReference type="KEGG" id="dha:DEHA2E09328g"/>
<dbReference type="RefSeq" id="XP_459714.2">
    <property type="nucleotide sequence ID" value="XM_459714.1"/>
</dbReference>
<dbReference type="GO" id="GO:0031965">
    <property type="term" value="C:nuclear membrane"/>
    <property type="evidence" value="ECO:0007669"/>
    <property type="project" value="UniProtKB-SubCell"/>
</dbReference>
<dbReference type="FunCoup" id="Q6BQ06">
    <property type="interactions" value="265"/>
</dbReference>
<organism evidence="8 9">
    <name type="scientific">Debaryomyces hansenii (strain ATCC 36239 / CBS 767 / BCRC 21394 / JCM 1990 / NBRC 0083 / IGC 2968)</name>
    <name type="common">Yeast</name>
    <name type="synonym">Torulaspora hansenii</name>
    <dbReference type="NCBI Taxonomy" id="284592"/>
    <lineage>
        <taxon>Eukaryota</taxon>
        <taxon>Fungi</taxon>
        <taxon>Dikarya</taxon>
        <taxon>Ascomycota</taxon>
        <taxon>Saccharomycotina</taxon>
        <taxon>Pichiomycetes</taxon>
        <taxon>Debaryomycetaceae</taxon>
        <taxon>Debaryomyces</taxon>
    </lineage>
</organism>
<reference evidence="8 9" key="1">
    <citation type="journal article" date="2004" name="Nature">
        <title>Genome evolution in yeasts.</title>
        <authorList>
            <consortium name="Genolevures"/>
            <person name="Dujon B."/>
            <person name="Sherman D."/>
            <person name="Fischer G."/>
            <person name="Durrens P."/>
            <person name="Casaregola S."/>
            <person name="Lafontaine I."/>
            <person name="de Montigny J."/>
            <person name="Marck C."/>
            <person name="Neuveglise C."/>
            <person name="Talla E."/>
            <person name="Goffard N."/>
            <person name="Frangeul L."/>
            <person name="Aigle M."/>
            <person name="Anthouard V."/>
            <person name="Babour A."/>
            <person name="Barbe V."/>
            <person name="Barnay S."/>
            <person name="Blanchin S."/>
            <person name="Beckerich J.M."/>
            <person name="Beyne E."/>
            <person name="Bleykasten C."/>
            <person name="Boisrame A."/>
            <person name="Boyer J."/>
            <person name="Cattolico L."/>
            <person name="Confanioleri F."/>
            <person name="de Daruvar A."/>
            <person name="Despons L."/>
            <person name="Fabre E."/>
            <person name="Fairhead C."/>
            <person name="Ferry-Dumazet H."/>
            <person name="Groppi A."/>
            <person name="Hantraye F."/>
            <person name="Hennequin C."/>
            <person name="Jauniaux N."/>
            <person name="Joyet P."/>
            <person name="Kachouri R."/>
            <person name="Kerrest A."/>
            <person name="Koszul R."/>
            <person name="Lemaire M."/>
            <person name="Lesur I."/>
            <person name="Ma L."/>
            <person name="Muller H."/>
            <person name="Nicaud J.M."/>
            <person name="Nikolski M."/>
            <person name="Oztas S."/>
            <person name="Ozier-Kalogeropoulos O."/>
            <person name="Pellenz S."/>
            <person name="Potier S."/>
            <person name="Richard G.F."/>
            <person name="Straub M.L."/>
            <person name="Suleau A."/>
            <person name="Swennene D."/>
            <person name="Tekaia F."/>
            <person name="Wesolowski-Louvel M."/>
            <person name="Westhof E."/>
            <person name="Wirth B."/>
            <person name="Zeniou-Meyer M."/>
            <person name="Zivanovic I."/>
            <person name="Bolotin-Fukuhara M."/>
            <person name="Thierry A."/>
            <person name="Bouchier C."/>
            <person name="Caudron B."/>
            <person name="Scarpelli C."/>
            <person name="Gaillardin C."/>
            <person name="Weissenbach J."/>
            <person name="Wincker P."/>
            <person name="Souciet J.L."/>
        </authorList>
    </citation>
    <scope>NUCLEOTIDE SEQUENCE [LARGE SCALE GENOMIC DNA]</scope>
    <source>
        <strain evidence="9">ATCC 36239 / CBS 767 / BCRC 21394 / JCM 1990 / NBRC 0083 / IGC 2968</strain>
    </source>
</reference>
<sequence length="604" mass="62724">MFGSTSNSSGSGLFGSNNNTGGGLFGGAKPASTGFGSTPGGTNTGFGSNTSTNANTGGGGLFGSNNNTNAPGSSTNAASGGLFGASNNNPVGGSNTGQPASGGLFGSQNNANQSAPSGGLFGNNANSAASNASGGLFGNSNANANNNTNNASTNTSGGLFGSSGNTSNTGGGLFGSNNANNTTTSGNTGATGGLFGNKPASGGGLFGSSNNTSNTGGGLFGSNNTSGSTGGGLFGSSNNATANMNTGSGGLFGSSSGNTQQQQQQQQAPNSQQSGGLFGQNTTNNQQPSFGWSNQNQASNQTSQPLFDTTNKLNNPSLNNPNANLNSNTNAASNYNNYTPAINDQLIKIKEQWDPNSAKCALKTHLYNKLNDQEINVLLSQQRPSNESPEDWDNAMSKRPSPHHYPIKVTSFTDVAQRIETQLDHVAKSRILLNGINEKQSSLSSKHDLDNTTRILKAKARHVKLSRRLLRLATVLAILKLKGYPLLPEEEELSKQFDLLNQKLNDPNGSLGKLNDVFARLAILKERSEDLSYQFDSSLNSMNNVHGNNIEPNNEKDIIDDGKNNDEVINKLSKLLLKQQVGLNHLNDVLEKDLESVNKLTIKN</sequence>
<feature type="compositionally biased region" description="Low complexity" evidence="6">
    <location>
        <begin position="45"/>
        <end position="55"/>
    </location>
</feature>
<dbReference type="PANTHER" id="PTHR13000:SF0">
    <property type="entry name" value="NUCLEOPORIN P54"/>
    <property type="match status" value="1"/>
</dbReference>
<feature type="region of interest" description="Disordered" evidence="6">
    <location>
        <begin position="381"/>
        <end position="405"/>
    </location>
</feature>
<dbReference type="Pfam" id="PF13634">
    <property type="entry name" value="Nucleoporin_FG"/>
    <property type="match status" value="3"/>
</dbReference>
<feature type="compositionally biased region" description="Polar residues" evidence="6">
    <location>
        <begin position="279"/>
        <end position="292"/>
    </location>
</feature>
<dbReference type="GO" id="GO:0006999">
    <property type="term" value="P:nuclear pore organization"/>
    <property type="evidence" value="ECO:0007669"/>
    <property type="project" value="EnsemblFungi"/>
</dbReference>
<feature type="compositionally biased region" description="Low complexity" evidence="6">
    <location>
        <begin position="175"/>
        <end position="188"/>
    </location>
</feature>
<dbReference type="OrthoDB" id="6162375at2759"/>
<protein>
    <submittedName>
        <fullName evidence="8">DEHA2E09328p</fullName>
    </submittedName>
</protein>
<feature type="compositionally biased region" description="Low complexity" evidence="6">
    <location>
        <begin position="253"/>
        <end position="275"/>
    </location>
</feature>
<accession>Q6BQ06</accession>
<dbReference type="PANTHER" id="PTHR13000">
    <property type="entry name" value="NUCLEOPORIN P54"/>
    <property type="match status" value="1"/>
</dbReference>
<dbReference type="Proteomes" id="UP000000599">
    <property type="component" value="Chromosome E"/>
</dbReference>
<keyword evidence="4" id="KW-0811">Translocation</keyword>
<keyword evidence="9" id="KW-1185">Reference proteome</keyword>
<evidence type="ECO:0000256" key="3">
    <source>
        <dbReference type="ARBA" id="ARBA00022448"/>
    </source>
</evidence>
<proteinExistence type="predicted"/>
<dbReference type="AlphaFoldDB" id="Q6BQ06"/>
<dbReference type="HOGENOM" id="CLU_023804_1_0_1"/>